<reference evidence="3" key="2">
    <citation type="journal article" date="2023" name="IMA Fungus">
        <title>Comparative genomic study of the Penicillium genus elucidates a diverse pangenome and 15 lateral gene transfer events.</title>
        <authorList>
            <person name="Petersen C."/>
            <person name="Sorensen T."/>
            <person name="Nielsen M.R."/>
            <person name="Sondergaard T.E."/>
            <person name="Sorensen J.L."/>
            <person name="Fitzpatrick D.A."/>
            <person name="Frisvad J.C."/>
            <person name="Nielsen K.L."/>
        </authorList>
    </citation>
    <scope>NUCLEOTIDE SEQUENCE</scope>
    <source>
        <strain evidence="3">IBT 29677</strain>
    </source>
</reference>
<evidence type="ECO:0000313" key="4">
    <source>
        <dbReference type="Proteomes" id="UP001147747"/>
    </source>
</evidence>
<dbReference type="InterPro" id="IPR051908">
    <property type="entry name" value="Ribosomal_N-acetyltransferase"/>
</dbReference>
<keyword evidence="4" id="KW-1185">Reference proteome</keyword>
<dbReference type="OrthoDB" id="41238at2759"/>
<organism evidence="3 4">
    <name type="scientific">Penicillium cosmopolitanum</name>
    <dbReference type="NCBI Taxonomy" id="1131564"/>
    <lineage>
        <taxon>Eukaryota</taxon>
        <taxon>Fungi</taxon>
        <taxon>Dikarya</taxon>
        <taxon>Ascomycota</taxon>
        <taxon>Pezizomycotina</taxon>
        <taxon>Eurotiomycetes</taxon>
        <taxon>Eurotiomycetidae</taxon>
        <taxon>Eurotiales</taxon>
        <taxon>Aspergillaceae</taxon>
        <taxon>Penicillium</taxon>
    </lineage>
</organism>
<dbReference type="InterPro" id="IPR000182">
    <property type="entry name" value="GNAT_dom"/>
</dbReference>
<dbReference type="GeneID" id="81366630"/>
<dbReference type="FunFam" id="3.40.630.30:FF:000047">
    <property type="entry name" value="Acetyltransferase, GNAT family"/>
    <property type="match status" value="1"/>
</dbReference>
<feature type="domain" description="N-acetyltransferase" evidence="2">
    <location>
        <begin position="29"/>
        <end position="193"/>
    </location>
</feature>
<sequence length="245" mass="27797">MAVARPRGPFVPLTPVFLPSNKTLTGRSVILEKLEPKHTKGLFDLVGGYEPTRASLWDYMGDGPYTQLDVFEKSVSAKSASLDPFYFAIIDKRSLVPTSGKPIGYLTLMRITPEHLAIEIGNIMFSSAIQRTRGATEAFYLIARYAFEDLNYRRFEWKCDSLNAPSRSAALRLGFTFEGIFRQHMVVKGRSRDTAWFSIVRDEWDGSVKPALEKWLEERNFDESGNQKTNLQELRSSKLNRGSSL</sequence>
<comment type="caution">
    <text evidence="3">The sequence shown here is derived from an EMBL/GenBank/DDBJ whole genome shotgun (WGS) entry which is preliminary data.</text>
</comment>
<accession>A0A9W9W9V5</accession>
<dbReference type="RefSeq" id="XP_056493445.1">
    <property type="nucleotide sequence ID" value="XM_056627650.1"/>
</dbReference>
<dbReference type="Pfam" id="PF13302">
    <property type="entry name" value="Acetyltransf_3"/>
    <property type="match status" value="1"/>
</dbReference>
<gene>
    <name evidence="3" type="ORF">N7509_003013</name>
</gene>
<proteinExistence type="predicted"/>
<dbReference type="GO" id="GO:1990189">
    <property type="term" value="F:protein N-terminal-serine acetyltransferase activity"/>
    <property type="evidence" value="ECO:0007669"/>
    <property type="project" value="TreeGrafter"/>
</dbReference>
<dbReference type="InterPro" id="IPR016181">
    <property type="entry name" value="Acyl_CoA_acyltransferase"/>
</dbReference>
<dbReference type="Gene3D" id="3.40.630.30">
    <property type="match status" value="1"/>
</dbReference>
<dbReference type="PROSITE" id="PS51186">
    <property type="entry name" value="GNAT"/>
    <property type="match status" value="1"/>
</dbReference>
<evidence type="ECO:0000259" key="2">
    <source>
        <dbReference type="PROSITE" id="PS51186"/>
    </source>
</evidence>
<reference evidence="3" key="1">
    <citation type="submission" date="2022-12" db="EMBL/GenBank/DDBJ databases">
        <authorList>
            <person name="Petersen C."/>
        </authorList>
    </citation>
    <scope>NUCLEOTIDE SEQUENCE</scope>
    <source>
        <strain evidence="3">IBT 29677</strain>
    </source>
</reference>
<dbReference type="Proteomes" id="UP001147747">
    <property type="component" value="Unassembled WGS sequence"/>
</dbReference>
<evidence type="ECO:0000313" key="3">
    <source>
        <dbReference type="EMBL" id="KAJ5409130.1"/>
    </source>
</evidence>
<name>A0A9W9W9V5_9EURO</name>
<evidence type="ECO:0000256" key="1">
    <source>
        <dbReference type="SAM" id="MobiDB-lite"/>
    </source>
</evidence>
<feature type="region of interest" description="Disordered" evidence="1">
    <location>
        <begin position="223"/>
        <end position="245"/>
    </location>
</feature>
<dbReference type="PANTHER" id="PTHR43441">
    <property type="entry name" value="RIBOSOMAL-PROTEIN-SERINE ACETYLTRANSFERASE"/>
    <property type="match status" value="1"/>
</dbReference>
<protein>
    <submittedName>
        <fullName evidence="3">Acetyltransferase GNAT family</fullName>
    </submittedName>
</protein>
<dbReference type="AlphaFoldDB" id="A0A9W9W9V5"/>
<dbReference type="SUPFAM" id="SSF55729">
    <property type="entry name" value="Acyl-CoA N-acyltransferases (Nat)"/>
    <property type="match status" value="1"/>
</dbReference>
<dbReference type="GO" id="GO:0008999">
    <property type="term" value="F:protein-N-terminal-alanine acetyltransferase activity"/>
    <property type="evidence" value="ECO:0007669"/>
    <property type="project" value="TreeGrafter"/>
</dbReference>
<dbReference type="EMBL" id="JAPZBU010000004">
    <property type="protein sequence ID" value="KAJ5409130.1"/>
    <property type="molecule type" value="Genomic_DNA"/>
</dbReference>
<dbReference type="PANTHER" id="PTHR43441:SF2">
    <property type="entry name" value="FAMILY ACETYLTRANSFERASE, PUTATIVE (AFU_ORTHOLOGUE AFUA_7G00850)-RELATED"/>
    <property type="match status" value="1"/>
</dbReference>